<dbReference type="PANTHER" id="PTHR30336">
    <property type="entry name" value="INNER MEMBRANE PROTEIN, PROBABLE PERMEASE"/>
    <property type="match status" value="1"/>
</dbReference>
<dbReference type="Proteomes" id="UP001142648">
    <property type="component" value="Unassembled WGS sequence"/>
</dbReference>
<dbReference type="InterPro" id="IPR003848">
    <property type="entry name" value="DUF218"/>
</dbReference>
<evidence type="ECO:0000313" key="3">
    <source>
        <dbReference type="Proteomes" id="UP001142648"/>
    </source>
</evidence>
<dbReference type="EMBL" id="JAOAMV010000007">
    <property type="protein sequence ID" value="MCT2559944.1"/>
    <property type="molecule type" value="Genomic_DNA"/>
</dbReference>
<gene>
    <name evidence="2" type="ORF">N0B51_13255</name>
</gene>
<comment type="caution">
    <text evidence="2">The sequence shown here is derived from an EMBL/GenBank/DDBJ whole genome shotgun (WGS) entry which is preliminary data.</text>
</comment>
<dbReference type="RefSeq" id="WP_259963010.1">
    <property type="nucleotide sequence ID" value="NZ_JAOAMV010000007.1"/>
</dbReference>
<dbReference type="InterPro" id="IPR051599">
    <property type="entry name" value="Cell_Envelope_Assoc"/>
</dbReference>
<accession>A0A9X2W486</accession>
<protein>
    <submittedName>
        <fullName evidence="2">YdcF family protein</fullName>
    </submittedName>
</protein>
<sequence length="176" mass="19404">MIARFAAFVVILYAFGFLWFAAALPQPAGDAKTDAIVVPTGGPGRIDRGLELLARRQARELLVTGVDREVKPAEFAAQYKVSARTMACCVTLGFAAVDTRSNAAETAAWVRHHKVQSIRLVTTDWHMRRAAGELDTTLPDDVKVVRDAVRSRPRLGILFLEYNKLIASVIVRMLPD</sequence>
<dbReference type="GO" id="GO:0043164">
    <property type="term" value="P:Gram-negative-bacterium-type cell wall biogenesis"/>
    <property type="evidence" value="ECO:0007669"/>
    <property type="project" value="TreeGrafter"/>
</dbReference>
<name>A0A9X2W486_9SPHN</name>
<reference evidence="2" key="1">
    <citation type="submission" date="2022-09" db="EMBL/GenBank/DDBJ databases">
        <title>The genome sequence of Tsuneonella sp. YG55.</title>
        <authorList>
            <person name="Liu Y."/>
        </authorList>
    </citation>
    <scope>NUCLEOTIDE SEQUENCE</scope>
    <source>
        <strain evidence="2">YG55</strain>
    </source>
</reference>
<dbReference type="AlphaFoldDB" id="A0A9X2W486"/>
<organism evidence="2 3">
    <name type="scientific">Tsuneonella litorea</name>
    <dbReference type="NCBI Taxonomy" id="2976475"/>
    <lineage>
        <taxon>Bacteria</taxon>
        <taxon>Pseudomonadati</taxon>
        <taxon>Pseudomonadota</taxon>
        <taxon>Alphaproteobacteria</taxon>
        <taxon>Sphingomonadales</taxon>
        <taxon>Erythrobacteraceae</taxon>
        <taxon>Tsuneonella</taxon>
    </lineage>
</organism>
<evidence type="ECO:0000313" key="2">
    <source>
        <dbReference type="EMBL" id="MCT2559944.1"/>
    </source>
</evidence>
<dbReference type="GO" id="GO:0005886">
    <property type="term" value="C:plasma membrane"/>
    <property type="evidence" value="ECO:0007669"/>
    <property type="project" value="TreeGrafter"/>
</dbReference>
<proteinExistence type="predicted"/>
<evidence type="ECO:0000259" key="1">
    <source>
        <dbReference type="Pfam" id="PF02698"/>
    </source>
</evidence>
<keyword evidence="3" id="KW-1185">Reference proteome</keyword>
<dbReference type="GO" id="GO:0000270">
    <property type="term" value="P:peptidoglycan metabolic process"/>
    <property type="evidence" value="ECO:0007669"/>
    <property type="project" value="TreeGrafter"/>
</dbReference>
<dbReference type="Pfam" id="PF02698">
    <property type="entry name" value="DUF218"/>
    <property type="match status" value="1"/>
</dbReference>
<feature type="domain" description="DUF218" evidence="1">
    <location>
        <begin position="34"/>
        <end position="135"/>
    </location>
</feature>
<dbReference type="PANTHER" id="PTHR30336:SF4">
    <property type="entry name" value="ENVELOPE BIOGENESIS FACTOR ELYC"/>
    <property type="match status" value="1"/>
</dbReference>
<dbReference type="CDD" id="cd06259">
    <property type="entry name" value="YdcF-like"/>
    <property type="match status" value="1"/>
</dbReference>